<proteinExistence type="predicted"/>
<dbReference type="eggNOG" id="KOG1418">
    <property type="taxonomic scope" value="Eukaryota"/>
</dbReference>
<sequence>MAIEIAADLLKKLHYIGRKMENVGQAVVWFGGKKEPGEEEEKQGDGEEEEEEEKEEKNEEPRMTMKSLVKHLGDQFNIPEEELANFDMSAFVDNAIKVEKGEIATLRRVMNVSKQKIFMKWQSNVYSSHSLIESK</sequence>
<feature type="region of interest" description="Disordered" evidence="1">
    <location>
        <begin position="31"/>
        <end position="63"/>
    </location>
</feature>
<dbReference type="AlphaFoldDB" id="G0PAW7"/>
<gene>
    <name evidence="2" type="ORF">CAEBREN_07819</name>
</gene>
<dbReference type="STRING" id="135651.G0PAW7"/>
<dbReference type="HOGENOM" id="CLU_1887567_0_0_1"/>
<organism evidence="3">
    <name type="scientific">Caenorhabditis brenneri</name>
    <name type="common">Nematode worm</name>
    <dbReference type="NCBI Taxonomy" id="135651"/>
    <lineage>
        <taxon>Eukaryota</taxon>
        <taxon>Metazoa</taxon>
        <taxon>Ecdysozoa</taxon>
        <taxon>Nematoda</taxon>
        <taxon>Chromadorea</taxon>
        <taxon>Rhabditida</taxon>
        <taxon>Rhabditina</taxon>
        <taxon>Rhabditomorpha</taxon>
        <taxon>Rhabditoidea</taxon>
        <taxon>Rhabditidae</taxon>
        <taxon>Peloderinae</taxon>
        <taxon>Caenorhabditis</taxon>
    </lineage>
</organism>
<evidence type="ECO:0000256" key="1">
    <source>
        <dbReference type="SAM" id="MobiDB-lite"/>
    </source>
</evidence>
<evidence type="ECO:0000313" key="2">
    <source>
        <dbReference type="EMBL" id="EGT50028.1"/>
    </source>
</evidence>
<evidence type="ECO:0000313" key="3">
    <source>
        <dbReference type="Proteomes" id="UP000008068"/>
    </source>
</evidence>
<dbReference type="EMBL" id="GL380192">
    <property type="protein sequence ID" value="EGT50028.1"/>
    <property type="molecule type" value="Genomic_DNA"/>
</dbReference>
<keyword evidence="3" id="KW-1185">Reference proteome</keyword>
<accession>G0PAW7</accession>
<protein>
    <submittedName>
        <fullName evidence="2">Uncharacterized protein</fullName>
    </submittedName>
</protein>
<reference evidence="3" key="1">
    <citation type="submission" date="2011-07" db="EMBL/GenBank/DDBJ databases">
        <authorList>
            <consortium name="Caenorhabditis brenneri Sequencing and Analysis Consortium"/>
            <person name="Wilson R.K."/>
        </authorList>
    </citation>
    <scope>NUCLEOTIDE SEQUENCE [LARGE SCALE GENOMIC DNA]</scope>
    <source>
        <strain evidence="3">PB2801</strain>
    </source>
</reference>
<dbReference type="OrthoDB" id="297496at2759"/>
<name>G0PAW7_CAEBE</name>
<dbReference type="Proteomes" id="UP000008068">
    <property type="component" value="Unassembled WGS sequence"/>
</dbReference>
<dbReference type="InParanoid" id="G0PAW7"/>
<feature type="compositionally biased region" description="Acidic residues" evidence="1">
    <location>
        <begin position="37"/>
        <end position="54"/>
    </location>
</feature>